<feature type="signal peptide" evidence="1">
    <location>
        <begin position="1"/>
        <end position="23"/>
    </location>
</feature>
<sequence length="1057" mass="117564">MMFRSSLLVAMLILTAGARPVVAAEPPVDFSREVLPLLSDNCFHCHGPDEKGRKAKLRLDTREGAYRVKEDVAVVVPGNSAKSELVKRIFSDDPDDMMPPPDGVRKLTPAQRQTLKRWVDEGAKWGTHWAFVPPTAKPAEPTVKNQAWVKNGIDRFILARLEKESIPPQSEADKARLLRRVSLDLTGLSPTPAEIDAFLADKSADAYEKLVDRLLASPRYGERMASDWLDIARFADTHGYQMDRFRPMHAYRDWVIKAFNENLPFDQFATWQLAGDLLPNATKDQRLATAFNRLHSQNEEGGIVEEEFRVAYVVDRVNTMGTAFLGMTFECTRCHDHKYDPITQKEFYSLFAFFQNIDESGQTPYFTGSMPVPTMLLSTDEQDAKLKELDEAIRAREKDVATAKGQATGMPLAKWLEAGPQPPSDIPGTIAHFTFDEIDKNQITNRVDPKSVGKGSDNPVLVDGPNGKAAALSGESGFTFPAIADFSRVDPFSMSIKLRAGELAERAVVVHKSRAPIDAGSRGFELLLESGQVAFGMHHMWPGNSLKVRTKDRITKDAWTTVSVTYDGSSRAGGVRIYIEGKPAELEVIQDDLWKDITYGGDEPDLAIGFRFRDNGFRNGQVDDFYVFNREITALEVEAITGKANTPVASRFRAVDGKPIDSSLTDYYVNTIDPKVIEARKALHAARKAQSDFINPIPEAMVMKETRTPKPAFLLKRGNYDQHGDPVSATTPAVMPAFPADQPHNRLGLARWLTDPQHPLTGRVTVNRLWQQMFGRGIVETSDNFGSTGAVPSHPELLDYLTRVFIDDYKWDQKRFLKYIAMSATYRQSSQPSAEARAKDPTNLLLSHMPPRRLTAEMLRDQALSSSGLLVEKLGGPSVKPYQPAGLWDIAMGRPKYDQGKGEDLYRRSLYTYIKRTVAPPAMLTFDAADRSYCTIKRQTTSTPLQSLTLLNDVQVVEASRKVAERMIAEGGPDDASRVKYAFRLITGRQATDRETTVLVAMLAEQRALFAADRKSAEALLKVGESKTAAKLDAAEVAAGSVLAQAIFNHDEAVMRR</sequence>
<evidence type="ECO:0000259" key="3">
    <source>
        <dbReference type="Pfam" id="PF07587"/>
    </source>
</evidence>
<dbReference type="Pfam" id="PF07583">
    <property type="entry name" value="PSCyt2"/>
    <property type="match status" value="1"/>
</dbReference>
<evidence type="ECO:0000259" key="2">
    <source>
        <dbReference type="Pfam" id="PF07583"/>
    </source>
</evidence>
<dbReference type="RefSeq" id="WP_206294354.1">
    <property type="nucleotide sequence ID" value="NZ_CP063458.1"/>
</dbReference>
<feature type="chain" id="PRO_5034479786" evidence="1">
    <location>
        <begin position="24"/>
        <end position="1057"/>
    </location>
</feature>
<proteinExistence type="predicted"/>
<dbReference type="EMBL" id="CP063458">
    <property type="protein sequence ID" value="QOV91183.1"/>
    <property type="molecule type" value="Genomic_DNA"/>
</dbReference>
<dbReference type="SUPFAM" id="SSF46626">
    <property type="entry name" value="Cytochrome c"/>
    <property type="match status" value="1"/>
</dbReference>
<dbReference type="AlphaFoldDB" id="A0A7M2X0I3"/>
<evidence type="ECO:0000256" key="1">
    <source>
        <dbReference type="SAM" id="SignalP"/>
    </source>
</evidence>
<dbReference type="Pfam" id="PF07587">
    <property type="entry name" value="PSD1"/>
    <property type="match status" value="1"/>
</dbReference>
<dbReference type="Proteomes" id="UP000593765">
    <property type="component" value="Chromosome"/>
</dbReference>
<feature type="domain" description="DUF1553" evidence="3">
    <location>
        <begin position="745"/>
        <end position="1002"/>
    </location>
</feature>
<dbReference type="Pfam" id="PF13385">
    <property type="entry name" value="Laminin_G_3"/>
    <property type="match status" value="1"/>
</dbReference>
<dbReference type="PANTHER" id="PTHR35889">
    <property type="entry name" value="CYCLOINULO-OLIGOSACCHARIDE FRUCTANOTRANSFERASE-RELATED"/>
    <property type="match status" value="1"/>
</dbReference>
<dbReference type="InterPro" id="IPR022655">
    <property type="entry name" value="DUF1553"/>
</dbReference>
<dbReference type="InterPro" id="IPR013320">
    <property type="entry name" value="ConA-like_dom_sf"/>
</dbReference>
<dbReference type="GO" id="GO:0009055">
    <property type="term" value="F:electron transfer activity"/>
    <property type="evidence" value="ECO:0007669"/>
    <property type="project" value="InterPro"/>
</dbReference>
<keyword evidence="6" id="KW-1185">Reference proteome</keyword>
<dbReference type="InterPro" id="IPR011429">
    <property type="entry name" value="Cyt_c_Planctomycete-type"/>
</dbReference>
<dbReference type="GO" id="GO:0020037">
    <property type="term" value="F:heme binding"/>
    <property type="evidence" value="ECO:0007669"/>
    <property type="project" value="InterPro"/>
</dbReference>
<dbReference type="Pfam" id="PF07635">
    <property type="entry name" value="PSCyt1"/>
    <property type="match status" value="1"/>
</dbReference>
<protein>
    <submittedName>
        <fullName evidence="5">DUF1553 domain-containing protein</fullName>
    </submittedName>
</protein>
<keyword evidence="1" id="KW-0732">Signal</keyword>
<dbReference type="Gene3D" id="2.60.120.200">
    <property type="match status" value="1"/>
</dbReference>
<gene>
    <name evidence="5" type="ORF">IPV69_07435</name>
</gene>
<dbReference type="InterPro" id="IPR011444">
    <property type="entry name" value="DUF1549"/>
</dbReference>
<dbReference type="KEGG" id="hbs:IPV69_07435"/>
<evidence type="ECO:0000259" key="4">
    <source>
        <dbReference type="Pfam" id="PF07635"/>
    </source>
</evidence>
<dbReference type="InterPro" id="IPR036909">
    <property type="entry name" value="Cyt_c-like_dom_sf"/>
</dbReference>
<dbReference type="PANTHER" id="PTHR35889:SF3">
    <property type="entry name" value="F-BOX DOMAIN-CONTAINING PROTEIN"/>
    <property type="match status" value="1"/>
</dbReference>
<evidence type="ECO:0000313" key="6">
    <source>
        <dbReference type="Proteomes" id="UP000593765"/>
    </source>
</evidence>
<dbReference type="SUPFAM" id="SSF49899">
    <property type="entry name" value="Concanavalin A-like lectins/glucanases"/>
    <property type="match status" value="1"/>
</dbReference>
<feature type="domain" description="DUF1549" evidence="2">
    <location>
        <begin position="153"/>
        <end position="358"/>
    </location>
</feature>
<organism evidence="5 6">
    <name type="scientific">Humisphaera borealis</name>
    <dbReference type="NCBI Taxonomy" id="2807512"/>
    <lineage>
        <taxon>Bacteria</taxon>
        <taxon>Pseudomonadati</taxon>
        <taxon>Planctomycetota</taxon>
        <taxon>Phycisphaerae</taxon>
        <taxon>Tepidisphaerales</taxon>
        <taxon>Tepidisphaeraceae</taxon>
        <taxon>Humisphaera</taxon>
    </lineage>
</organism>
<name>A0A7M2X0I3_9BACT</name>
<evidence type="ECO:0000313" key="5">
    <source>
        <dbReference type="EMBL" id="QOV91183.1"/>
    </source>
</evidence>
<accession>A0A7M2X0I3</accession>
<reference evidence="5 6" key="1">
    <citation type="submission" date="2020-10" db="EMBL/GenBank/DDBJ databases">
        <title>Wide distribution of Phycisphaera-like planctomycetes from WD2101 soil group in peatlands and genome analysis of the first cultivated representative.</title>
        <authorList>
            <person name="Dedysh S.N."/>
            <person name="Beletsky A.V."/>
            <person name="Ivanova A."/>
            <person name="Kulichevskaya I.S."/>
            <person name="Suzina N.E."/>
            <person name="Philippov D.A."/>
            <person name="Rakitin A.L."/>
            <person name="Mardanov A.V."/>
            <person name="Ravin N.V."/>
        </authorList>
    </citation>
    <scope>NUCLEOTIDE SEQUENCE [LARGE SCALE GENOMIC DNA]</scope>
    <source>
        <strain evidence="5 6">M1803</strain>
    </source>
</reference>
<feature type="domain" description="Cytochrome C Planctomycete-type" evidence="4">
    <location>
        <begin position="42"/>
        <end position="102"/>
    </location>
</feature>